<comment type="subcellular location">
    <subcellularLocation>
        <location evidence="2">Cell membrane</location>
        <topology evidence="2">Multi-pass membrane protein</topology>
    </subcellularLocation>
    <subcellularLocation>
        <location evidence="1">Cell membrane</location>
        <topology evidence="1">Peripheral membrane protein</topology>
    </subcellularLocation>
</comment>
<evidence type="ECO:0000313" key="14">
    <source>
        <dbReference type="EMBL" id="RGM02923.1"/>
    </source>
</evidence>
<dbReference type="RefSeq" id="WP_117621935.1">
    <property type="nucleotide sequence ID" value="NZ_QRQF01000020.1"/>
</dbReference>
<dbReference type="CDD" id="cd03215">
    <property type="entry name" value="ABC_Carb_Monos_II"/>
    <property type="match status" value="1"/>
</dbReference>
<feature type="domain" description="ABC transporter" evidence="13">
    <location>
        <begin position="245"/>
        <end position="495"/>
    </location>
</feature>
<accession>A0A3E4U6D3</accession>
<gene>
    <name evidence="14" type="ORF">DXC39_16800</name>
</gene>
<dbReference type="GO" id="GO:0016887">
    <property type="term" value="F:ATP hydrolysis activity"/>
    <property type="evidence" value="ECO:0007669"/>
    <property type="project" value="InterPro"/>
</dbReference>
<evidence type="ECO:0000256" key="1">
    <source>
        <dbReference type="ARBA" id="ARBA00004202"/>
    </source>
</evidence>
<protein>
    <submittedName>
        <fullName evidence="14">ATP-binding cassette domain-containing protein</fullName>
    </submittedName>
</protein>
<dbReference type="CDD" id="cd03216">
    <property type="entry name" value="ABC_Carb_Monos_I"/>
    <property type="match status" value="1"/>
</dbReference>
<feature type="transmembrane region" description="Helical" evidence="12">
    <location>
        <begin position="780"/>
        <end position="799"/>
    </location>
</feature>
<dbReference type="CDD" id="cd06579">
    <property type="entry name" value="TM_PBP1_transp_AraH_like"/>
    <property type="match status" value="1"/>
</dbReference>
<keyword evidence="11 12" id="KW-0472">Membrane</keyword>
<dbReference type="Gene3D" id="3.40.50.300">
    <property type="entry name" value="P-loop containing nucleotide triphosphate hydrolases"/>
    <property type="match status" value="2"/>
</dbReference>
<keyword evidence="5 12" id="KW-0812">Transmembrane</keyword>
<organism evidence="14 15">
    <name type="scientific">Hungatella hathewayi</name>
    <dbReference type="NCBI Taxonomy" id="154046"/>
    <lineage>
        <taxon>Bacteria</taxon>
        <taxon>Bacillati</taxon>
        <taxon>Bacillota</taxon>
        <taxon>Clostridia</taxon>
        <taxon>Lachnospirales</taxon>
        <taxon>Lachnospiraceae</taxon>
        <taxon>Hungatella</taxon>
    </lineage>
</organism>
<dbReference type="SMART" id="SM00382">
    <property type="entry name" value="AAA"/>
    <property type="match status" value="2"/>
</dbReference>
<dbReference type="GO" id="GO:0005886">
    <property type="term" value="C:plasma membrane"/>
    <property type="evidence" value="ECO:0007669"/>
    <property type="project" value="UniProtKB-SubCell"/>
</dbReference>
<dbReference type="InterPro" id="IPR001851">
    <property type="entry name" value="ABC_transp_permease"/>
</dbReference>
<evidence type="ECO:0000256" key="7">
    <source>
        <dbReference type="ARBA" id="ARBA00022741"/>
    </source>
</evidence>
<keyword evidence="4" id="KW-1003">Cell membrane</keyword>
<dbReference type="PANTHER" id="PTHR43790">
    <property type="entry name" value="CARBOHYDRATE TRANSPORT ATP-BINDING PROTEIN MG119-RELATED"/>
    <property type="match status" value="1"/>
</dbReference>
<evidence type="ECO:0000256" key="3">
    <source>
        <dbReference type="ARBA" id="ARBA00022448"/>
    </source>
</evidence>
<dbReference type="InterPro" id="IPR003439">
    <property type="entry name" value="ABC_transporter-like_ATP-bd"/>
</dbReference>
<feature type="transmembrane region" description="Helical" evidence="12">
    <location>
        <begin position="671"/>
        <end position="694"/>
    </location>
</feature>
<dbReference type="InterPro" id="IPR050107">
    <property type="entry name" value="ABC_carbohydrate_import_ATPase"/>
</dbReference>
<evidence type="ECO:0000256" key="2">
    <source>
        <dbReference type="ARBA" id="ARBA00004651"/>
    </source>
</evidence>
<evidence type="ECO:0000256" key="11">
    <source>
        <dbReference type="ARBA" id="ARBA00023136"/>
    </source>
</evidence>
<proteinExistence type="predicted"/>
<keyword evidence="6" id="KW-0677">Repeat</keyword>
<feature type="transmembrane region" description="Helical" evidence="12">
    <location>
        <begin position="604"/>
        <end position="624"/>
    </location>
</feature>
<dbReference type="Pfam" id="PF02653">
    <property type="entry name" value="BPD_transp_2"/>
    <property type="match status" value="1"/>
</dbReference>
<dbReference type="FunFam" id="3.40.50.300:FF:000127">
    <property type="entry name" value="Ribose import ATP-binding protein RbsA"/>
    <property type="match status" value="1"/>
</dbReference>
<dbReference type="EMBL" id="QSSQ01000017">
    <property type="protein sequence ID" value="RGM02923.1"/>
    <property type="molecule type" value="Genomic_DNA"/>
</dbReference>
<dbReference type="PROSITE" id="PS00211">
    <property type="entry name" value="ABC_TRANSPORTER_1"/>
    <property type="match status" value="1"/>
</dbReference>
<keyword evidence="7" id="KW-0547">Nucleotide-binding</keyword>
<dbReference type="PROSITE" id="PS50893">
    <property type="entry name" value="ABC_TRANSPORTER_2"/>
    <property type="match status" value="2"/>
</dbReference>
<feature type="transmembrane region" description="Helical" evidence="12">
    <location>
        <begin position="805"/>
        <end position="824"/>
    </location>
</feature>
<dbReference type="InterPro" id="IPR027417">
    <property type="entry name" value="P-loop_NTPase"/>
</dbReference>
<keyword evidence="10 12" id="KW-1133">Transmembrane helix</keyword>
<dbReference type="AlphaFoldDB" id="A0A3E4U6D3"/>
<comment type="caution">
    <text evidence="14">The sequence shown here is derived from an EMBL/GenBank/DDBJ whole genome shotgun (WGS) entry which is preliminary data.</text>
</comment>
<keyword evidence="3" id="KW-0813">Transport</keyword>
<keyword evidence="8 14" id="KW-0067">ATP-binding</keyword>
<evidence type="ECO:0000256" key="5">
    <source>
        <dbReference type="ARBA" id="ARBA00022692"/>
    </source>
</evidence>
<feature type="transmembrane region" description="Helical" evidence="12">
    <location>
        <begin position="526"/>
        <end position="546"/>
    </location>
</feature>
<dbReference type="Pfam" id="PF00005">
    <property type="entry name" value="ABC_tran"/>
    <property type="match status" value="2"/>
</dbReference>
<name>A0A3E4U6D3_9FIRM</name>
<reference evidence="14 15" key="1">
    <citation type="submission" date="2018-08" db="EMBL/GenBank/DDBJ databases">
        <title>A genome reference for cultivated species of the human gut microbiota.</title>
        <authorList>
            <person name="Zou Y."/>
            <person name="Xue W."/>
            <person name="Luo G."/>
        </authorList>
    </citation>
    <scope>NUCLEOTIDE SEQUENCE [LARGE SCALE GENOMIC DNA]</scope>
    <source>
        <strain evidence="14 15">TF05-11AC</strain>
    </source>
</reference>
<dbReference type="InterPro" id="IPR003593">
    <property type="entry name" value="AAA+_ATPase"/>
</dbReference>
<evidence type="ECO:0000256" key="12">
    <source>
        <dbReference type="SAM" id="Phobius"/>
    </source>
</evidence>
<feature type="domain" description="ABC transporter" evidence="13">
    <location>
        <begin position="6"/>
        <end position="241"/>
    </location>
</feature>
<evidence type="ECO:0000259" key="13">
    <source>
        <dbReference type="PROSITE" id="PS50893"/>
    </source>
</evidence>
<feature type="transmembrane region" description="Helical" evidence="12">
    <location>
        <begin position="552"/>
        <end position="573"/>
    </location>
</feature>
<dbReference type="SUPFAM" id="SSF52540">
    <property type="entry name" value="P-loop containing nucleoside triphosphate hydrolases"/>
    <property type="match status" value="2"/>
</dbReference>
<evidence type="ECO:0000256" key="9">
    <source>
        <dbReference type="ARBA" id="ARBA00022967"/>
    </source>
</evidence>
<keyword evidence="9" id="KW-1278">Translocase</keyword>
<feature type="transmembrane region" description="Helical" evidence="12">
    <location>
        <begin position="725"/>
        <end position="745"/>
    </location>
</feature>
<dbReference type="GO" id="GO:0005524">
    <property type="term" value="F:ATP binding"/>
    <property type="evidence" value="ECO:0007669"/>
    <property type="project" value="UniProtKB-KW"/>
</dbReference>
<evidence type="ECO:0000256" key="8">
    <source>
        <dbReference type="ARBA" id="ARBA00022840"/>
    </source>
</evidence>
<evidence type="ECO:0000256" key="4">
    <source>
        <dbReference type="ARBA" id="ARBA00022475"/>
    </source>
</evidence>
<dbReference type="InterPro" id="IPR017871">
    <property type="entry name" value="ABC_transporter-like_CS"/>
</dbReference>
<evidence type="ECO:0000313" key="15">
    <source>
        <dbReference type="Proteomes" id="UP000261257"/>
    </source>
</evidence>
<dbReference type="GO" id="GO:0022857">
    <property type="term" value="F:transmembrane transporter activity"/>
    <property type="evidence" value="ECO:0007669"/>
    <property type="project" value="InterPro"/>
</dbReference>
<evidence type="ECO:0000256" key="10">
    <source>
        <dbReference type="ARBA" id="ARBA00022989"/>
    </source>
</evidence>
<dbReference type="PANTHER" id="PTHR43790:SF9">
    <property type="entry name" value="GALACTOFURANOSE TRANSPORTER ATP-BINDING PROTEIN YTFR"/>
    <property type="match status" value="1"/>
</dbReference>
<sequence length="836" mass="91590">MSDKILEFRDVCKNFHQVKAVNNVSFSLEKGEVHALCGENGAGKSTLMNLIAGVYRYDSGDMYLEGKKYQPRNPAEARKCGVNIVFQELSLFSLQDAERNIFAGREKCRGSILEHKRMRHRTAEILQEMELDININVPVKQLSIGQRQWIEIARALAGEAKILILDEPNSALNMYETQILFKLIRELTAKGITIIYISHRMDEVFEIADRITVMRDGCYVQTLRKEDTSIDEIIALMLGRDTKCVFSRNPAKAGKLVLEAEHLSVNGQLDDISFSVSEGEVVGLSGLAGCGYEALLEVLFGLRRFHSGKIILEGEEIVNKTPLEAMSRHIAMVPSDRRDTGLMTEWSIEDNISQSLLRITSRRGLIQHKDNRRIAKEYVEKLNIVCKSVEDTAIELSGGNQQKVLLAKWLATKPRLLILDDPTRGIDVGAKQEIYQLIDRLTAQGFAVILTSSEIDELTALSDRILLFRDGRHIKTVGEGTTKGEILKYIAGSQGTNETEKIRLKNHTADGRESETTDKKAIKKEVGVFLAMLTVLLGFSIFIPSFMSGQNIAVVLKQMSILGLLTYGMTFVFCAGEVDLSVGMVLNVTMALMALLMTKAGVNPWIAVIIGLLAATALGALNGILAVTFRLSTIVVTLGTVSVYRGLSLLLNGGKTISGLPGGSFLTMARIRVFGISMIAWISLVVFGILLFLFKNTRFVRHLILMGDNESAAGKMGIRTRMLRIQVMALSGFLSGLGAVLTLSNLTSADTTTGGDYAMSAIGAVVIGGTKMGGGSGSMWGSLIGIILVTVIQNGLVFLGMQSGWRSLFIGITMILAIFIDTMVERRPAKSGSSER</sequence>
<dbReference type="Proteomes" id="UP000261257">
    <property type="component" value="Unassembled WGS sequence"/>
</dbReference>
<feature type="transmembrane region" description="Helical" evidence="12">
    <location>
        <begin position="631"/>
        <end position="651"/>
    </location>
</feature>
<evidence type="ECO:0000256" key="6">
    <source>
        <dbReference type="ARBA" id="ARBA00022737"/>
    </source>
</evidence>